<evidence type="ECO:0000313" key="3">
    <source>
        <dbReference type="EMBL" id="UNI24801.1"/>
    </source>
</evidence>
<dbReference type="KEGG" id="ptkz:JDV02_010523"/>
<proteinExistence type="predicted"/>
<evidence type="ECO:0000256" key="2">
    <source>
        <dbReference type="SAM" id="Phobius"/>
    </source>
</evidence>
<keyword evidence="2" id="KW-0472">Membrane</keyword>
<feature type="transmembrane region" description="Helical" evidence="2">
    <location>
        <begin position="20"/>
        <end position="42"/>
    </location>
</feature>
<protein>
    <submittedName>
        <fullName evidence="3">Uncharacterized protein</fullName>
    </submittedName>
</protein>
<sequence length="82" mass="8838">QRQPSVTSLFRPPTYSTASPVAPSSAAVCLSFSFTTPLTLLGHPRSSRFAKRSSAGHSSQSATAKIHRSDVETLPQQRSFFS</sequence>
<keyword evidence="2" id="KW-0812">Transmembrane</keyword>
<reference evidence="3" key="1">
    <citation type="submission" date="2021-11" db="EMBL/GenBank/DDBJ databases">
        <title>Purpureocillium_takamizusanense_genome.</title>
        <authorList>
            <person name="Nguyen N.-H."/>
        </authorList>
    </citation>
    <scope>NUCLEOTIDE SEQUENCE</scope>
    <source>
        <strain evidence="3">PT3</strain>
    </source>
</reference>
<dbReference type="GeneID" id="72072467"/>
<organism evidence="3 4">
    <name type="scientific">Purpureocillium takamizusanense</name>
    <dbReference type="NCBI Taxonomy" id="2060973"/>
    <lineage>
        <taxon>Eukaryota</taxon>
        <taxon>Fungi</taxon>
        <taxon>Dikarya</taxon>
        <taxon>Ascomycota</taxon>
        <taxon>Pezizomycotina</taxon>
        <taxon>Sordariomycetes</taxon>
        <taxon>Hypocreomycetidae</taxon>
        <taxon>Hypocreales</taxon>
        <taxon>Ophiocordycipitaceae</taxon>
        <taxon>Purpureocillium</taxon>
    </lineage>
</organism>
<feature type="region of interest" description="Disordered" evidence="1">
    <location>
        <begin position="1"/>
        <end position="20"/>
    </location>
</feature>
<keyword evidence="4" id="KW-1185">Reference proteome</keyword>
<feature type="non-terminal residue" evidence="3">
    <location>
        <position position="1"/>
    </location>
</feature>
<dbReference type="AlphaFoldDB" id="A0A9Q8VGP3"/>
<feature type="non-terminal residue" evidence="3">
    <location>
        <position position="82"/>
    </location>
</feature>
<dbReference type="EMBL" id="CP086365">
    <property type="protein sequence ID" value="UNI24801.1"/>
    <property type="molecule type" value="Genomic_DNA"/>
</dbReference>
<keyword evidence="2" id="KW-1133">Transmembrane helix</keyword>
<evidence type="ECO:0000256" key="1">
    <source>
        <dbReference type="SAM" id="MobiDB-lite"/>
    </source>
</evidence>
<gene>
    <name evidence="3" type="ORF">JDV02_010523</name>
</gene>
<dbReference type="Proteomes" id="UP000829364">
    <property type="component" value="Chromosome 12"/>
</dbReference>
<name>A0A9Q8VGP3_9HYPO</name>
<accession>A0A9Q8VGP3</accession>
<feature type="region of interest" description="Disordered" evidence="1">
    <location>
        <begin position="47"/>
        <end position="82"/>
    </location>
</feature>
<evidence type="ECO:0000313" key="4">
    <source>
        <dbReference type="Proteomes" id="UP000829364"/>
    </source>
</evidence>
<dbReference type="RefSeq" id="XP_047848282.1">
    <property type="nucleotide sequence ID" value="XM_047992268.1"/>
</dbReference>